<reference evidence="2" key="1">
    <citation type="submission" date="2022-01" db="EMBL/GenBank/DDBJ databases">
        <authorList>
            <person name="King R."/>
        </authorList>
    </citation>
    <scope>NUCLEOTIDE SEQUENCE</scope>
</reference>
<accession>A0A9N9SAD8</accession>
<dbReference type="Proteomes" id="UP001153620">
    <property type="component" value="Chromosome 4"/>
</dbReference>
<name>A0A9N9SAD8_9DIPT</name>
<feature type="compositionally biased region" description="Polar residues" evidence="1">
    <location>
        <begin position="11"/>
        <end position="43"/>
    </location>
</feature>
<dbReference type="EMBL" id="OU895880">
    <property type="protein sequence ID" value="CAG9812028.1"/>
    <property type="molecule type" value="Genomic_DNA"/>
</dbReference>
<sequence>MNGADNEYFISPSTSPSHQQVDLSNSNIDMNTSSVQSNQHQYQDQESLDAVREISYEDSGINHEPKLILIDENSLKTALQILGTIQQDIKVLNDAVLTDNPMNKTSGFLINKIASKEDLNILVHQLEDENKKLKLINILKLKGGMSGFHDDINAKVATIIYFFFDKEILKKMNWGAKNGVPRSDQLCLIDFPIIMEIMRAVLSKENEKGEAMVVDEVKLRTAIQNVFKNHIHKKKHQ</sequence>
<evidence type="ECO:0000313" key="2">
    <source>
        <dbReference type="EMBL" id="CAG9812028.1"/>
    </source>
</evidence>
<evidence type="ECO:0000313" key="3">
    <source>
        <dbReference type="Proteomes" id="UP001153620"/>
    </source>
</evidence>
<reference evidence="2" key="2">
    <citation type="submission" date="2022-10" db="EMBL/GenBank/DDBJ databases">
        <authorList>
            <consortium name="ENA_rothamsted_submissions"/>
            <consortium name="culmorum"/>
            <person name="King R."/>
        </authorList>
    </citation>
    <scope>NUCLEOTIDE SEQUENCE</scope>
</reference>
<keyword evidence="3" id="KW-1185">Reference proteome</keyword>
<dbReference type="AlphaFoldDB" id="A0A9N9SAD8"/>
<proteinExistence type="predicted"/>
<feature type="region of interest" description="Disordered" evidence="1">
    <location>
        <begin position="1"/>
        <end position="43"/>
    </location>
</feature>
<gene>
    <name evidence="2" type="ORF">CHIRRI_LOCUS14833</name>
</gene>
<organism evidence="2 3">
    <name type="scientific">Chironomus riparius</name>
    <dbReference type="NCBI Taxonomy" id="315576"/>
    <lineage>
        <taxon>Eukaryota</taxon>
        <taxon>Metazoa</taxon>
        <taxon>Ecdysozoa</taxon>
        <taxon>Arthropoda</taxon>
        <taxon>Hexapoda</taxon>
        <taxon>Insecta</taxon>
        <taxon>Pterygota</taxon>
        <taxon>Neoptera</taxon>
        <taxon>Endopterygota</taxon>
        <taxon>Diptera</taxon>
        <taxon>Nematocera</taxon>
        <taxon>Chironomoidea</taxon>
        <taxon>Chironomidae</taxon>
        <taxon>Chironominae</taxon>
        <taxon>Chironomus</taxon>
    </lineage>
</organism>
<evidence type="ECO:0000256" key="1">
    <source>
        <dbReference type="SAM" id="MobiDB-lite"/>
    </source>
</evidence>
<protein>
    <submittedName>
        <fullName evidence="2">Uncharacterized protein</fullName>
    </submittedName>
</protein>